<name>A0A2B4S8M3_STYPI</name>
<feature type="region of interest" description="Disordered" evidence="1">
    <location>
        <begin position="51"/>
        <end position="140"/>
    </location>
</feature>
<evidence type="ECO:0000256" key="1">
    <source>
        <dbReference type="SAM" id="MobiDB-lite"/>
    </source>
</evidence>
<organism evidence="2 3">
    <name type="scientific">Stylophora pistillata</name>
    <name type="common">Smooth cauliflower coral</name>
    <dbReference type="NCBI Taxonomy" id="50429"/>
    <lineage>
        <taxon>Eukaryota</taxon>
        <taxon>Metazoa</taxon>
        <taxon>Cnidaria</taxon>
        <taxon>Anthozoa</taxon>
        <taxon>Hexacorallia</taxon>
        <taxon>Scleractinia</taxon>
        <taxon>Astrocoeniina</taxon>
        <taxon>Pocilloporidae</taxon>
        <taxon>Stylophora</taxon>
    </lineage>
</organism>
<comment type="caution">
    <text evidence="2">The sequence shown here is derived from an EMBL/GenBank/DDBJ whole genome shotgun (WGS) entry which is preliminary data.</text>
</comment>
<evidence type="ECO:0000313" key="2">
    <source>
        <dbReference type="EMBL" id="PFX25150.1"/>
    </source>
</evidence>
<reference evidence="3" key="1">
    <citation type="journal article" date="2017" name="bioRxiv">
        <title>Comparative analysis of the genomes of Stylophora pistillata and Acropora digitifera provides evidence for extensive differences between species of corals.</title>
        <authorList>
            <person name="Voolstra C.R."/>
            <person name="Li Y."/>
            <person name="Liew Y.J."/>
            <person name="Baumgarten S."/>
            <person name="Zoccola D."/>
            <person name="Flot J.-F."/>
            <person name="Tambutte S."/>
            <person name="Allemand D."/>
            <person name="Aranda M."/>
        </authorList>
    </citation>
    <scope>NUCLEOTIDE SEQUENCE [LARGE SCALE GENOMIC DNA]</scope>
</reference>
<keyword evidence="3" id="KW-1185">Reference proteome</keyword>
<gene>
    <name evidence="2" type="ORF">AWC38_SpisGene10228</name>
</gene>
<protein>
    <submittedName>
        <fullName evidence="2">Uncharacterized protein</fullName>
    </submittedName>
</protein>
<dbReference type="AlphaFoldDB" id="A0A2B4S8M3"/>
<dbReference type="Proteomes" id="UP000225706">
    <property type="component" value="Unassembled WGS sequence"/>
</dbReference>
<proteinExistence type="predicted"/>
<feature type="compositionally biased region" description="Polar residues" evidence="1">
    <location>
        <begin position="104"/>
        <end position="116"/>
    </location>
</feature>
<feature type="region of interest" description="Disordered" evidence="1">
    <location>
        <begin position="171"/>
        <end position="195"/>
    </location>
</feature>
<sequence>MSPNYILCTIPSLGEREHTAARPKDTQDIDPYSRHTIKKIESSRADLFLVKSQTGQSEHGSLRFTIYPPTQKYRSERVGSRDQQSSSSSRRVTEPEGGEIDTPVKSTIQMPGNFVQTGARPKEKIDGRDGSGNKVSASSTGLVTEPLLNFAKGSEMDHHVPSTIQMPLSVNDYQSPPFSNSAIPKQKQTTAKDLG</sequence>
<evidence type="ECO:0000313" key="3">
    <source>
        <dbReference type="Proteomes" id="UP000225706"/>
    </source>
</evidence>
<feature type="compositionally biased region" description="Low complexity" evidence="1">
    <location>
        <begin position="81"/>
        <end position="90"/>
    </location>
</feature>
<dbReference type="EMBL" id="LSMT01000158">
    <property type="protein sequence ID" value="PFX25150.1"/>
    <property type="molecule type" value="Genomic_DNA"/>
</dbReference>
<accession>A0A2B4S8M3</accession>
<feature type="compositionally biased region" description="Basic and acidic residues" evidence="1">
    <location>
        <begin position="120"/>
        <end position="131"/>
    </location>
</feature>